<sequence>MTTMPDTAAETRRSTVTGPSGVPLAVYSAGDPARPTVLLVHGYPDTHTVWDDVAADLAADHQVVRYDVRGAGGSGRPGPVRDYRLDLLADDLFAVAQAVSPDRPVHLVAHDWGSVQSWEAVTTPGAEARIASFTTVSGPCLDHVGHWQRRRALRPTPRHLLQLANQMAHSWYIAAFHVPVLAPALWRFRLARRWPTLLRVVEGVPERAGHPQPTLAEDAVQGIKLYRANMLPRVLRPRSRPTRVPVQLVTLTRDNYVRPALNEDLERWAPGLRRRTMDTGHWAALLVRGPELAALVRSFAAEREPAPQDAPDAAS</sequence>
<dbReference type="RefSeq" id="WP_380557497.1">
    <property type="nucleotide sequence ID" value="NZ_JBHEZY010000015.1"/>
</dbReference>
<reference evidence="3 4" key="1">
    <citation type="submission" date="2024-09" db="EMBL/GenBank/DDBJ databases">
        <authorList>
            <person name="Lee S.D."/>
        </authorList>
    </citation>
    <scope>NUCLEOTIDE SEQUENCE [LARGE SCALE GENOMIC DNA]</scope>
    <source>
        <strain evidence="3 4">N1-3</strain>
    </source>
</reference>
<gene>
    <name evidence="3" type="ORF">ACEZDB_30060</name>
</gene>
<dbReference type="InterPro" id="IPR029058">
    <property type="entry name" value="AB_hydrolase_fold"/>
</dbReference>
<dbReference type="Proteomes" id="UP001592530">
    <property type="component" value="Unassembled WGS sequence"/>
</dbReference>
<dbReference type="GO" id="GO:0016787">
    <property type="term" value="F:hydrolase activity"/>
    <property type="evidence" value="ECO:0007669"/>
    <property type="project" value="UniProtKB-KW"/>
</dbReference>
<evidence type="ECO:0000256" key="1">
    <source>
        <dbReference type="SAM" id="MobiDB-lite"/>
    </source>
</evidence>
<name>A0ABV6XAF8_9ACTN</name>
<accession>A0ABV6XAF8</accession>
<evidence type="ECO:0000313" key="3">
    <source>
        <dbReference type="EMBL" id="MFC1434894.1"/>
    </source>
</evidence>
<dbReference type="Pfam" id="PF00561">
    <property type="entry name" value="Abhydrolase_1"/>
    <property type="match status" value="1"/>
</dbReference>
<protein>
    <submittedName>
        <fullName evidence="3">Alpha/beta fold hydrolase</fullName>
    </submittedName>
</protein>
<feature type="domain" description="AB hydrolase-1" evidence="2">
    <location>
        <begin position="35"/>
        <end position="284"/>
    </location>
</feature>
<evidence type="ECO:0000313" key="4">
    <source>
        <dbReference type="Proteomes" id="UP001592530"/>
    </source>
</evidence>
<evidence type="ECO:0000259" key="2">
    <source>
        <dbReference type="Pfam" id="PF00561"/>
    </source>
</evidence>
<proteinExistence type="predicted"/>
<comment type="caution">
    <text evidence="3">The sequence shown here is derived from an EMBL/GenBank/DDBJ whole genome shotgun (WGS) entry which is preliminary data.</text>
</comment>
<dbReference type="EMBL" id="JBHEZY010000015">
    <property type="protein sequence ID" value="MFC1434894.1"/>
    <property type="molecule type" value="Genomic_DNA"/>
</dbReference>
<dbReference type="Gene3D" id="3.40.50.1820">
    <property type="entry name" value="alpha/beta hydrolase"/>
    <property type="match status" value="1"/>
</dbReference>
<dbReference type="SUPFAM" id="SSF53474">
    <property type="entry name" value="alpha/beta-Hydrolases"/>
    <property type="match status" value="1"/>
</dbReference>
<keyword evidence="3" id="KW-0378">Hydrolase</keyword>
<dbReference type="PANTHER" id="PTHR43329">
    <property type="entry name" value="EPOXIDE HYDROLASE"/>
    <property type="match status" value="1"/>
</dbReference>
<dbReference type="InterPro" id="IPR000073">
    <property type="entry name" value="AB_hydrolase_1"/>
</dbReference>
<organism evidence="3 4">
    <name type="scientific">Streptacidiphilus alkalitolerans</name>
    <dbReference type="NCBI Taxonomy" id="3342712"/>
    <lineage>
        <taxon>Bacteria</taxon>
        <taxon>Bacillati</taxon>
        <taxon>Actinomycetota</taxon>
        <taxon>Actinomycetes</taxon>
        <taxon>Kitasatosporales</taxon>
        <taxon>Streptomycetaceae</taxon>
        <taxon>Streptacidiphilus</taxon>
    </lineage>
</organism>
<feature type="region of interest" description="Disordered" evidence="1">
    <location>
        <begin position="1"/>
        <end position="21"/>
    </location>
</feature>